<dbReference type="Proteomes" id="UP000015101">
    <property type="component" value="Unassembled WGS sequence"/>
</dbReference>
<sequence>MDQHAVGDRLFSKNKLKTLLVENKRETVKLNDKLHGLKNETNFEISKTNIEIAKLKTKLVHYDKRKVEFERQKNTRANRFGQKITSNNSDGGANERKPELSELELISLRFEKCMMKSIKNSVESLVVPQLNSKNHAPTSHLLPNNAPTSEMRPTRPQSPGELLPSSKELKPFCISFNCFDYPPYDEILITKDDNKLILTKIFKKQANLNAIIEAVNDIVDDVENERKHKKFQRWRELVESMDDEYNMTDTCCDTTAEYKTDEGTTESLNNHSHKNHPDHSLSSNTDNFVSDGKLQNVQNVNIDPTQNDVWSKISEVIFENDKEELSKTAQTVKKSDEGGDVSNGLPPSQRYQKVMIKLAQILKCAETKLRSND</sequence>
<gene>
    <name evidence="4" type="primary">20208004</name>
    <name evidence="3" type="ORF">HELRODRAFT_181202</name>
</gene>
<evidence type="ECO:0000256" key="1">
    <source>
        <dbReference type="SAM" id="Coils"/>
    </source>
</evidence>
<reference evidence="3 5" key="2">
    <citation type="journal article" date="2013" name="Nature">
        <title>Insights into bilaterian evolution from three spiralian genomes.</title>
        <authorList>
            <person name="Simakov O."/>
            <person name="Marletaz F."/>
            <person name="Cho S.J."/>
            <person name="Edsinger-Gonzales E."/>
            <person name="Havlak P."/>
            <person name="Hellsten U."/>
            <person name="Kuo D.H."/>
            <person name="Larsson T."/>
            <person name="Lv J."/>
            <person name="Arendt D."/>
            <person name="Savage R."/>
            <person name="Osoegawa K."/>
            <person name="de Jong P."/>
            <person name="Grimwood J."/>
            <person name="Chapman J.A."/>
            <person name="Shapiro H."/>
            <person name="Aerts A."/>
            <person name="Otillar R.P."/>
            <person name="Terry A.Y."/>
            <person name="Boore J.L."/>
            <person name="Grigoriev I.V."/>
            <person name="Lindberg D.R."/>
            <person name="Seaver E.C."/>
            <person name="Weisblat D.A."/>
            <person name="Putnam N.H."/>
            <person name="Rokhsar D.S."/>
        </authorList>
    </citation>
    <scope>NUCLEOTIDE SEQUENCE</scope>
</reference>
<dbReference type="CTD" id="20208004"/>
<dbReference type="InParanoid" id="T1FGQ5"/>
<feature type="coiled-coil region" evidence="1">
    <location>
        <begin position="20"/>
        <end position="72"/>
    </location>
</feature>
<keyword evidence="1" id="KW-0175">Coiled coil</keyword>
<dbReference type="EMBL" id="AMQM01007501">
    <property type="status" value="NOT_ANNOTATED_CDS"/>
    <property type="molecule type" value="Genomic_DNA"/>
</dbReference>
<evidence type="ECO:0000313" key="4">
    <source>
        <dbReference type="EnsemblMetazoa" id="HelroP181202"/>
    </source>
</evidence>
<dbReference type="KEGG" id="hro:HELRODRAFT_181202"/>
<accession>T1FGQ5</accession>
<feature type="compositionally biased region" description="Polar residues" evidence="2">
    <location>
        <begin position="133"/>
        <end position="148"/>
    </location>
</feature>
<proteinExistence type="predicted"/>
<dbReference type="RefSeq" id="XP_009028702.1">
    <property type="nucleotide sequence ID" value="XM_009030454.1"/>
</dbReference>
<feature type="region of interest" description="Disordered" evidence="2">
    <location>
        <begin position="262"/>
        <end position="290"/>
    </location>
</feature>
<feature type="region of interest" description="Disordered" evidence="2">
    <location>
        <begin position="78"/>
        <end position="97"/>
    </location>
</feature>
<name>T1FGQ5_HELRO</name>
<keyword evidence="5" id="KW-1185">Reference proteome</keyword>
<dbReference type="HOGENOM" id="CLU_742447_0_0_1"/>
<dbReference type="EnsemblMetazoa" id="HelroT181202">
    <property type="protein sequence ID" value="HelroP181202"/>
    <property type="gene ID" value="HelroG181202"/>
</dbReference>
<reference evidence="4" key="3">
    <citation type="submission" date="2015-06" db="UniProtKB">
        <authorList>
            <consortium name="EnsemblMetazoa"/>
        </authorList>
    </citation>
    <scope>IDENTIFICATION</scope>
</reference>
<dbReference type="EMBL" id="KB097628">
    <property type="protein sequence ID" value="ESN93258.1"/>
    <property type="molecule type" value="Genomic_DNA"/>
</dbReference>
<evidence type="ECO:0000256" key="2">
    <source>
        <dbReference type="SAM" id="MobiDB-lite"/>
    </source>
</evidence>
<organism evidence="4 5">
    <name type="scientific">Helobdella robusta</name>
    <name type="common">Californian leech</name>
    <dbReference type="NCBI Taxonomy" id="6412"/>
    <lineage>
        <taxon>Eukaryota</taxon>
        <taxon>Metazoa</taxon>
        <taxon>Spiralia</taxon>
        <taxon>Lophotrochozoa</taxon>
        <taxon>Annelida</taxon>
        <taxon>Clitellata</taxon>
        <taxon>Hirudinea</taxon>
        <taxon>Rhynchobdellida</taxon>
        <taxon>Glossiphoniidae</taxon>
        <taxon>Helobdella</taxon>
    </lineage>
</organism>
<reference evidence="5" key="1">
    <citation type="submission" date="2012-12" db="EMBL/GenBank/DDBJ databases">
        <authorList>
            <person name="Hellsten U."/>
            <person name="Grimwood J."/>
            <person name="Chapman J.A."/>
            <person name="Shapiro H."/>
            <person name="Aerts A."/>
            <person name="Otillar R.P."/>
            <person name="Terry A.Y."/>
            <person name="Boore J.L."/>
            <person name="Simakov O."/>
            <person name="Marletaz F."/>
            <person name="Cho S.-J."/>
            <person name="Edsinger-Gonzales E."/>
            <person name="Havlak P."/>
            <person name="Kuo D.-H."/>
            <person name="Larsson T."/>
            <person name="Lv J."/>
            <person name="Arendt D."/>
            <person name="Savage R."/>
            <person name="Osoegawa K."/>
            <person name="de Jong P."/>
            <person name="Lindberg D.R."/>
            <person name="Seaver E.C."/>
            <person name="Weisblat D.A."/>
            <person name="Putnam N.H."/>
            <person name="Grigoriev I.V."/>
            <person name="Rokhsar D.S."/>
        </authorList>
    </citation>
    <scope>NUCLEOTIDE SEQUENCE</scope>
</reference>
<feature type="compositionally biased region" description="Polar residues" evidence="2">
    <location>
        <begin position="280"/>
        <end position="290"/>
    </location>
</feature>
<dbReference type="GeneID" id="20208004"/>
<feature type="region of interest" description="Disordered" evidence="2">
    <location>
        <begin position="328"/>
        <end position="348"/>
    </location>
</feature>
<protein>
    <submittedName>
        <fullName evidence="3 4">Uncharacterized protein</fullName>
    </submittedName>
</protein>
<evidence type="ECO:0000313" key="5">
    <source>
        <dbReference type="Proteomes" id="UP000015101"/>
    </source>
</evidence>
<dbReference type="AlphaFoldDB" id="T1FGQ5"/>
<evidence type="ECO:0000313" key="3">
    <source>
        <dbReference type="EMBL" id="ESN93258.1"/>
    </source>
</evidence>
<feature type="region of interest" description="Disordered" evidence="2">
    <location>
        <begin position="133"/>
        <end position="163"/>
    </location>
</feature>